<sequence>MKVRSVEPAPAATDQNPQPAGEEGCRKIGWAFGSSRDRLCILEHLEELVVSSGPGQNRRHEQPVVNRDASYDSHTALLTVIIFVIAISVIVLRRESQ</sequence>
<evidence type="ECO:0000313" key="3">
    <source>
        <dbReference type="EMBL" id="KAF4077650.1"/>
    </source>
</evidence>
<name>A0A7J6A4E6_AMEME</name>
<feature type="transmembrane region" description="Helical" evidence="2">
    <location>
        <begin position="73"/>
        <end position="92"/>
    </location>
</feature>
<gene>
    <name evidence="3" type="ORF">AMELA_G00210350</name>
</gene>
<keyword evidence="2" id="KW-0472">Membrane</keyword>
<comment type="caution">
    <text evidence="3">The sequence shown here is derived from an EMBL/GenBank/DDBJ whole genome shotgun (WGS) entry which is preliminary data.</text>
</comment>
<protein>
    <submittedName>
        <fullName evidence="3">Uncharacterized protein</fullName>
    </submittedName>
</protein>
<dbReference type="EMBL" id="JAAGNN010000018">
    <property type="protein sequence ID" value="KAF4077650.1"/>
    <property type="molecule type" value="Genomic_DNA"/>
</dbReference>
<keyword evidence="4" id="KW-1185">Reference proteome</keyword>
<reference evidence="3 4" key="1">
    <citation type="submission" date="2020-02" db="EMBL/GenBank/DDBJ databases">
        <title>A chromosome-scale genome assembly of the black bullhead catfish (Ameiurus melas).</title>
        <authorList>
            <person name="Wen M."/>
            <person name="Zham M."/>
            <person name="Cabau C."/>
            <person name="Klopp C."/>
            <person name="Donnadieu C."/>
            <person name="Roques C."/>
            <person name="Bouchez O."/>
            <person name="Lampietro C."/>
            <person name="Jouanno E."/>
            <person name="Herpin A."/>
            <person name="Louis A."/>
            <person name="Berthelot C."/>
            <person name="Parey E."/>
            <person name="Roest-Crollius H."/>
            <person name="Braasch I."/>
            <person name="Postlethwait J."/>
            <person name="Robinson-Rechavi M."/>
            <person name="Echchiki A."/>
            <person name="Begum T."/>
            <person name="Montfort J."/>
            <person name="Schartl M."/>
            <person name="Bobe J."/>
            <person name="Guiguen Y."/>
        </authorList>
    </citation>
    <scope>NUCLEOTIDE SEQUENCE [LARGE SCALE GENOMIC DNA]</scope>
    <source>
        <strain evidence="3">M_S1</strain>
        <tissue evidence="3">Blood</tissue>
    </source>
</reference>
<accession>A0A7J6A4E6</accession>
<keyword evidence="2" id="KW-0812">Transmembrane</keyword>
<organism evidence="3 4">
    <name type="scientific">Ameiurus melas</name>
    <name type="common">Black bullhead</name>
    <name type="synonym">Silurus melas</name>
    <dbReference type="NCBI Taxonomy" id="219545"/>
    <lineage>
        <taxon>Eukaryota</taxon>
        <taxon>Metazoa</taxon>
        <taxon>Chordata</taxon>
        <taxon>Craniata</taxon>
        <taxon>Vertebrata</taxon>
        <taxon>Euteleostomi</taxon>
        <taxon>Actinopterygii</taxon>
        <taxon>Neopterygii</taxon>
        <taxon>Teleostei</taxon>
        <taxon>Ostariophysi</taxon>
        <taxon>Siluriformes</taxon>
        <taxon>Ictaluridae</taxon>
        <taxon>Ameiurus</taxon>
    </lineage>
</organism>
<proteinExistence type="predicted"/>
<dbReference type="Proteomes" id="UP000593565">
    <property type="component" value="Unassembled WGS sequence"/>
</dbReference>
<evidence type="ECO:0000256" key="1">
    <source>
        <dbReference type="SAM" id="MobiDB-lite"/>
    </source>
</evidence>
<feature type="region of interest" description="Disordered" evidence="1">
    <location>
        <begin position="1"/>
        <end position="23"/>
    </location>
</feature>
<dbReference type="AlphaFoldDB" id="A0A7J6A4E6"/>
<evidence type="ECO:0000256" key="2">
    <source>
        <dbReference type="SAM" id="Phobius"/>
    </source>
</evidence>
<evidence type="ECO:0000313" key="4">
    <source>
        <dbReference type="Proteomes" id="UP000593565"/>
    </source>
</evidence>
<keyword evidence="2" id="KW-1133">Transmembrane helix</keyword>